<dbReference type="Pfam" id="PF02441">
    <property type="entry name" value="Flavoprotein"/>
    <property type="match status" value="1"/>
</dbReference>
<dbReference type="GO" id="GO:0015941">
    <property type="term" value="P:pantothenate catabolic process"/>
    <property type="evidence" value="ECO:0007669"/>
    <property type="project" value="InterPro"/>
</dbReference>
<keyword evidence="7" id="KW-1185">Reference proteome</keyword>
<comment type="pathway">
    <text evidence="3">Cofactor biosynthesis; coenzyme A biosynthesis; CoA from (R)-pantothenate: step 2/5.</text>
</comment>
<comment type="cofactor">
    <cofactor evidence="3">
        <name>FMN</name>
        <dbReference type="ChEBI" id="CHEBI:58210"/>
    </cofactor>
</comment>
<dbReference type="EC" id="6.3.2.5" evidence="3"/>
<dbReference type="SUPFAM" id="SSF102645">
    <property type="entry name" value="CoaB-like"/>
    <property type="match status" value="1"/>
</dbReference>
<dbReference type="SUPFAM" id="SSF52507">
    <property type="entry name" value="Homo-oligomeric flavin-containing Cys decarboxylases, HFCD"/>
    <property type="match status" value="1"/>
</dbReference>
<evidence type="ECO:0000259" key="4">
    <source>
        <dbReference type="Pfam" id="PF02441"/>
    </source>
</evidence>
<dbReference type="STRING" id="216942.SLITO_v1c04060"/>
<keyword evidence="1 3" id="KW-0210">Decarboxylase</keyword>
<dbReference type="UniPathway" id="UPA00241">
    <property type="reaction ID" value="UER00353"/>
</dbReference>
<dbReference type="AlphaFoldDB" id="A0A0K1W157"/>
<dbReference type="PANTHER" id="PTHR14359">
    <property type="entry name" value="HOMO-OLIGOMERIC FLAVIN CONTAINING CYS DECARBOXYLASE FAMILY"/>
    <property type="match status" value="1"/>
</dbReference>
<gene>
    <name evidence="6" type="primary">dfp</name>
    <name evidence="6" type="ORF">SLITO_v1c04060</name>
</gene>
<comment type="similarity">
    <text evidence="3">In the C-terminal section; belongs to the PPC synthetase family.</text>
</comment>
<protein>
    <recommendedName>
        <fullName evidence="3">Coenzyme A biosynthesis bifunctional protein CoaBC</fullName>
        <ecNumber evidence="3">4.1.1.36</ecNumber>
        <ecNumber evidence="3">6.3.2.5</ecNumber>
    </recommendedName>
    <alternativeName>
        <fullName evidence="3">DNA/pantothenate metabolism flavoprotein</fullName>
    </alternativeName>
</protein>
<dbReference type="KEGG" id="sll:SLITO_v1c04060"/>
<dbReference type="InterPro" id="IPR005252">
    <property type="entry name" value="CoaBC"/>
</dbReference>
<dbReference type="Proteomes" id="UP000067476">
    <property type="component" value="Chromosome"/>
</dbReference>
<keyword evidence="3" id="KW-0436">Ligase</keyword>
<accession>A0A0K1W157</accession>
<dbReference type="InterPro" id="IPR035929">
    <property type="entry name" value="CoaB-like_sf"/>
</dbReference>
<evidence type="ECO:0000313" key="6">
    <source>
        <dbReference type="EMBL" id="AKX34059.1"/>
    </source>
</evidence>
<dbReference type="Gene3D" id="3.40.50.1950">
    <property type="entry name" value="Flavin prenyltransferase-like"/>
    <property type="match status" value="1"/>
</dbReference>
<dbReference type="GO" id="GO:0004632">
    <property type="term" value="F:phosphopantothenate--cysteine ligase activity"/>
    <property type="evidence" value="ECO:0007669"/>
    <property type="project" value="UniProtKB-EC"/>
</dbReference>
<proteinExistence type="inferred from homology"/>
<sequence>MKVINLIITGGIAASKSNHLYDLLSKKYKVNVIMTKNAHKFVKFNNINTYDDIFDKEFYEDNHHYADHIKIAFNSDLNVVYPATYNYIGKVSSGISDDLASLLFAVCKFDCLLFPSMNTNMYTNKTLEKNKKYLSNLSNVFWYEPKYGRLASGDYGIGRAHEPIEVLEIVDKYFKDYNNLKNKNILINFGRTRSYIDKVRYITNSSSGKMGYEIVKKLYNKCNNIISVFGDNDLNITQNENNIYANTNVEMLEQMMKYYNSSDIVICCAALTDYEVCEVYQGKIEKRDNKNFDKISLKESIDVLKELSKIKQNQFLVGFSLANDFDIDKAKNKLIEKKLDMIVINLVDTLDSEYNKIKILTKSNDIYEFEKLKKSEVADIILQKINQLV</sequence>
<dbReference type="GO" id="GO:0071513">
    <property type="term" value="C:phosphopantothenoylcysteine decarboxylase complex"/>
    <property type="evidence" value="ECO:0007669"/>
    <property type="project" value="TreeGrafter"/>
</dbReference>
<dbReference type="NCBIfam" id="TIGR00521">
    <property type="entry name" value="coaBC_dfp"/>
    <property type="match status" value="1"/>
</dbReference>
<dbReference type="GO" id="GO:0015937">
    <property type="term" value="P:coenzyme A biosynthetic process"/>
    <property type="evidence" value="ECO:0007669"/>
    <property type="project" value="UniProtKB-UniPathway"/>
</dbReference>
<dbReference type="OrthoDB" id="9802554at2"/>
<evidence type="ECO:0000259" key="5">
    <source>
        <dbReference type="Pfam" id="PF04127"/>
    </source>
</evidence>
<dbReference type="RefSeq" id="WP_075058153.1">
    <property type="nucleotide sequence ID" value="NZ_CP012357.1"/>
</dbReference>
<name>A0A0K1W157_9MOLU</name>
<keyword evidence="3" id="KW-0288">FMN</keyword>
<comment type="function">
    <text evidence="3">Catalyzes two steps in the biosynthesis of coenzyme A. In the first step cysteine is conjugated to 4'-phosphopantothenate to form 4-phosphopantothenoylcysteine, in the latter compound is decarboxylated to form 4'-phosphopantotheine.</text>
</comment>
<dbReference type="InterPro" id="IPR036551">
    <property type="entry name" value="Flavin_trans-like"/>
</dbReference>
<dbReference type="EC" id="4.1.1.36" evidence="3"/>
<dbReference type="EMBL" id="CP012357">
    <property type="protein sequence ID" value="AKX34059.1"/>
    <property type="molecule type" value="Genomic_DNA"/>
</dbReference>
<organism evidence="6 7">
    <name type="scientific">Spiroplasma litorale</name>
    <dbReference type="NCBI Taxonomy" id="216942"/>
    <lineage>
        <taxon>Bacteria</taxon>
        <taxon>Bacillati</taxon>
        <taxon>Mycoplasmatota</taxon>
        <taxon>Mollicutes</taxon>
        <taxon>Entomoplasmatales</taxon>
        <taxon>Spiroplasmataceae</taxon>
        <taxon>Spiroplasma</taxon>
    </lineage>
</organism>
<dbReference type="GO" id="GO:0004633">
    <property type="term" value="F:phosphopantothenoylcysteine decarboxylase activity"/>
    <property type="evidence" value="ECO:0007669"/>
    <property type="project" value="UniProtKB-EC"/>
</dbReference>
<dbReference type="PANTHER" id="PTHR14359:SF6">
    <property type="entry name" value="PHOSPHOPANTOTHENOYLCYSTEINE DECARBOXYLASE"/>
    <property type="match status" value="1"/>
</dbReference>
<evidence type="ECO:0000256" key="3">
    <source>
        <dbReference type="RuleBase" id="RU364078"/>
    </source>
</evidence>
<evidence type="ECO:0000256" key="2">
    <source>
        <dbReference type="ARBA" id="ARBA00023239"/>
    </source>
</evidence>
<dbReference type="Gene3D" id="3.40.50.10300">
    <property type="entry name" value="CoaB-like"/>
    <property type="match status" value="1"/>
</dbReference>
<evidence type="ECO:0000313" key="7">
    <source>
        <dbReference type="Proteomes" id="UP000067476"/>
    </source>
</evidence>
<dbReference type="GO" id="GO:0010181">
    <property type="term" value="F:FMN binding"/>
    <property type="evidence" value="ECO:0007669"/>
    <property type="project" value="InterPro"/>
</dbReference>
<evidence type="ECO:0000256" key="1">
    <source>
        <dbReference type="ARBA" id="ARBA00022793"/>
    </source>
</evidence>
<dbReference type="InterPro" id="IPR003382">
    <property type="entry name" value="Flavoprotein"/>
</dbReference>
<comment type="pathway">
    <text evidence="3">Cofactor biosynthesis; coenzyme A biosynthesis; CoA from (R)-pantothenate: step 3/5.</text>
</comment>
<comment type="similarity">
    <text evidence="3">In the N-terminal section; belongs to the HFCD (homo-oligomeric flavin containing Cys decarboxylase) superfamily.</text>
</comment>
<comment type="catalytic activity">
    <reaction evidence="3">
        <text>(R)-4'-phosphopantothenate + L-cysteine + CTP = N-[(R)-4-phosphopantothenoyl]-L-cysteine + CMP + diphosphate + H(+)</text>
        <dbReference type="Rhea" id="RHEA:19397"/>
        <dbReference type="ChEBI" id="CHEBI:10986"/>
        <dbReference type="ChEBI" id="CHEBI:15378"/>
        <dbReference type="ChEBI" id="CHEBI:33019"/>
        <dbReference type="ChEBI" id="CHEBI:35235"/>
        <dbReference type="ChEBI" id="CHEBI:37563"/>
        <dbReference type="ChEBI" id="CHEBI:59458"/>
        <dbReference type="ChEBI" id="CHEBI:60377"/>
        <dbReference type="EC" id="6.3.2.5"/>
    </reaction>
</comment>
<comment type="catalytic activity">
    <reaction evidence="3">
        <text>N-[(R)-4-phosphopantothenoyl]-L-cysteine + H(+) = (R)-4'-phosphopantetheine + CO2</text>
        <dbReference type="Rhea" id="RHEA:16793"/>
        <dbReference type="ChEBI" id="CHEBI:15378"/>
        <dbReference type="ChEBI" id="CHEBI:16526"/>
        <dbReference type="ChEBI" id="CHEBI:59458"/>
        <dbReference type="ChEBI" id="CHEBI:61723"/>
        <dbReference type="EC" id="4.1.1.36"/>
    </reaction>
</comment>
<feature type="domain" description="DNA/pantothenate metabolism flavoprotein C-terminal" evidence="5">
    <location>
        <begin position="180"/>
        <end position="387"/>
    </location>
</feature>
<dbReference type="InterPro" id="IPR007085">
    <property type="entry name" value="DNA/pantothenate-metab_flavo_C"/>
</dbReference>
<keyword evidence="3" id="KW-0285">Flavoprotein</keyword>
<reference evidence="6 7" key="1">
    <citation type="journal article" date="2015" name="Genome Announc.">
        <title>Complete Genome Sequence of Spiroplasma litorale TN-1T (DSM 21781), a Bacterium Isolated from a Green-Eyed Horsefly (Tabanus nigrovittatus).</title>
        <authorList>
            <person name="Lo W.S."/>
            <person name="Lai Y.C."/>
            <person name="Lien Y.W."/>
            <person name="Wang T.H."/>
            <person name="Kuo C.H."/>
        </authorList>
    </citation>
    <scope>NUCLEOTIDE SEQUENCE [LARGE SCALE GENOMIC DNA]</scope>
    <source>
        <strain evidence="6 7">TN-1</strain>
    </source>
</reference>
<feature type="domain" description="Flavoprotein" evidence="4">
    <location>
        <begin position="4"/>
        <end position="134"/>
    </location>
</feature>
<keyword evidence="2 3" id="KW-0456">Lyase</keyword>
<dbReference type="PATRIC" id="fig|216942.3.peg.409"/>
<dbReference type="Pfam" id="PF04127">
    <property type="entry name" value="DFP"/>
    <property type="match status" value="1"/>
</dbReference>